<evidence type="ECO:0000256" key="4">
    <source>
        <dbReference type="ARBA" id="ARBA00023004"/>
    </source>
</evidence>
<comment type="similarity">
    <text evidence="1">Belongs to the complex I 24 kDa subunit family.</text>
</comment>
<evidence type="ECO:0000256" key="5">
    <source>
        <dbReference type="ARBA" id="ARBA00023014"/>
    </source>
</evidence>
<dbReference type="FunFam" id="1.10.10.1590:FF:000001">
    <property type="entry name" value="NADH-quinone oxidoreductase subunit E"/>
    <property type="match status" value="1"/>
</dbReference>
<dbReference type="FunFam" id="3.40.30.10:FF:000097">
    <property type="entry name" value="NADH dehydrogenase [ubiquinone] flavoprotein 2"/>
    <property type="match status" value="1"/>
</dbReference>
<organism evidence="8 9">
    <name type="scientific">Vitis vinifera</name>
    <name type="common">Grape</name>
    <dbReference type="NCBI Taxonomy" id="29760"/>
    <lineage>
        <taxon>Eukaryota</taxon>
        <taxon>Viridiplantae</taxon>
        <taxon>Streptophyta</taxon>
        <taxon>Embryophyta</taxon>
        <taxon>Tracheophyta</taxon>
        <taxon>Spermatophyta</taxon>
        <taxon>Magnoliopsida</taxon>
        <taxon>eudicotyledons</taxon>
        <taxon>Gunneridae</taxon>
        <taxon>Pentapetalae</taxon>
        <taxon>rosids</taxon>
        <taxon>Vitales</taxon>
        <taxon>Vitaceae</taxon>
        <taxon>Viteae</taxon>
        <taxon>Vitis</taxon>
    </lineage>
</organism>
<dbReference type="Gene3D" id="1.10.10.1590">
    <property type="entry name" value="NADH-quinone oxidoreductase subunit E"/>
    <property type="match status" value="1"/>
</dbReference>
<evidence type="ECO:0000313" key="8">
    <source>
        <dbReference type="EMBL" id="RVW54709.1"/>
    </source>
</evidence>
<keyword evidence="8" id="KW-0830">Ubiquinone</keyword>
<dbReference type="InterPro" id="IPR041921">
    <property type="entry name" value="NuoE_N"/>
</dbReference>
<evidence type="ECO:0000256" key="1">
    <source>
        <dbReference type="ARBA" id="ARBA00010643"/>
    </source>
</evidence>
<dbReference type="AlphaFoldDB" id="A0A438F3W5"/>
<sequence>MWFESILGLKVNLSKTEAIPVGEGILMETLASVLGCKIGSLPTSYLGLPLGAPYKSTRPPNLLPFSLCDPKRVCARLEKIQRDFLWGSGALENKPHLVSWKAICAAKKEGGLGICSLATFNKALLGKWLWRFANENESLWKQIISSKYDLQEGGWCSKGVRDRYGVGAWKAIRNGWENFRSHSRFIIGHGTRLKFWKDLWCGNQSLEEAFLILFNLSINKEGWVAEAWEEDEVGGSWGLRFNRHLNDWEVGEVESLLSKFHHLTIRRGVDDLLLWKENKNGTFSVKSFYSLLSRGKEPPFPARTIWTPWVPIRDSFFRWEMAWSRLLTIDRLRRFGWSIPNRKGRKLGELPPLPDVDNRRAFDDIERNDQDIKSIFLYTFVNWARVYIEEHTLSLIDFVDWLATKKKVKEILSHYPSNYKQSAVIPLLDLAQQQHGGWLPVSAMDAVCGQGCRGCSIRVYEVATFYSMFNRAKVGKYHLLVCGTTPCMIRGSREIEDALLKHLGVKRNEVTKDGLFSVGEMECMGCCVNAPMITVADYSTGSEGYTYNYYEDVTPKRVVEIVEMLRRGEKPPVSENGQRTLTFLPWFDGPISTLFLFAVLHFSMAHKPSADKVWPRRREYHFVRRAKGASMQGSRCMLNLESVKYCLQ</sequence>
<dbReference type="InterPro" id="IPR036249">
    <property type="entry name" value="Thioredoxin-like_sf"/>
</dbReference>
<keyword evidence="4" id="KW-0408">Iron</keyword>
<dbReference type="InterPro" id="IPR026960">
    <property type="entry name" value="RVT-Znf"/>
</dbReference>
<dbReference type="GO" id="GO:0016491">
    <property type="term" value="F:oxidoreductase activity"/>
    <property type="evidence" value="ECO:0007669"/>
    <property type="project" value="InterPro"/>
</dbReference>
<proteinExistence type="inferred from homology"/>
<keyword evidence="2" id="KW-0001">2Fe-2S</keyword>
<dbReference type="PANTHER" id="PTHR10371">
    <property type="entry name" value="NADH DEHYDROGENASE UBIQUINONE FLAVOPROTEIN 2, MITOCHONDRIAL"/>
    <property type="match status" value="1"/>
</dbReference>
<dbReference type="Gene3D" id="3.40.30.10">
    <property type="entry name" value="Glutaredoxin"/>
    <property type="match status" value="1"/>
</dbReference>
<dbReference type="PROSITE" id="PS01099">
    <property type="entry name" value="COMPLEX1_24K"/>
    <property type="match status" value="1"/>
</dbReference>
<evidence type="ECO:0000256" key="6">
    <source>
        <dbReference type="ARBA" id="ARBA00034078"/>
    </source>
</evidence>
<dbReference type="Pfam" id="PF01257">
    <property type="entry name" value="2Fe-2S_thioredx"/>
    <property type="match status" value="1"/>
</dbReference>
<name>A0A438F3W5_VITVI</name>
<keyword evidence="3" id="KW-0479">Metal-binding</keyword>
<feature type="domain" description="Reverse transcriptase zinc-binding" evidence="7">
    <location>
        <begin position="283"/>
        <end position="341"/>
    </location>
</feature>
<dbReference type="InterPro" id="IPR042128">
    <property type="entry name" value="NuoE_dom"/>
</dbReference>
<evidence type="ECO:0000256" key="3">
    <source>
        <dbReference type="ARBA" id="ARBA00022723"/>
    </source>
</evidence>
<dbReference type="Proteomes" id="UP000288805">
    <property type="component" value="Unassembled WGS sequence"/>
</dbReference>
<comment type="cofactor">
    <cofactor evidence="6">
        <name>[2Fe-2S] cluster</name>
        <dbReference type="ChEBI" id="CHEBI:190135"/>
    </cofactor>
</comment>
<evidence type="ECO:0000259" key="7">
    <source>
        <dbReference type="Pfam" id="PF13966"/>
    </source>
</evidence>
<comment type="caution">
    <text evidence="8">The sequence shown here is derived from an EMBL/GenBank/DDBJ whole genome shotgun (WGS) entry which is preliminary data.</text>
</comment>
<dbReference type="PANTHER" id="PTHR10371:SF3">
    <property type="entry name" value="NADH DEHYDROGENASE [UBIQUINONE] FLAVOPROTEIN 2, MITOCHONDRIAL"/>
    <property type="match status" value="1"/>
</dbReference>
<dbReference type="CDD" id="cd03064">
    <property type="entry name" value="TRX_Fd_NuoE"/>
    <property type="match status" value="1"/>
</dbReference>
<evidence type="ECO:0000313" key="9">
    <source>
        <dbReference type="Proteomes" id="UP000288805"/>
    </source>
</evidence>
<reference evidence="8 9" key="1">
    <citation type="journal article" date="2018" name="PLoS Genet.">
        <title>Population sequencing reveals clonal diversity and ancestral inbreeding in the grapevine cultivar Chardonnay.</title>
        <authorList>
            <person name="Roach M.J."/>
            <person name="Johnson D.L."/>
            <person name="Bohlmann J."/>
            <person name="van Vuuren H.J."/>
            <person name="Jones S.J."/>
            <person name="Pretorius I.S."/>
            <person name="Schmidt S.A."/>
            <person name="Borneman A.R."/>
        </authorList>
    </citation>
    <scope>NUCLEOTIDE SEQUENCE [LARGE SCALE GENOMIC DNA]</scope>
    <source>
        <strain evidence="9">cv. Chardonnay</strain>
        <tissue evidence="8">Leaf</tissue>
    </source>
</reference>
<dbReference type="GO" id="GO:0051537">
    <property type="term" value="F:2 iron, 2 sulfur cluster binding"/>
    <property type="evidence" value="ECO:0007669"/>
    <property type="project" value="UniProtKB-KW"/>
</dbReference>
<accession>A0A438F3W5</accession>
<keyword evidence="5" id="KW-0411">Iron-sulfur</keyword>
<gene>
    <name evidence="8" type="primary">VvCHDh000212_2</name>
    <name evidence="8" type="ORF">CK203_071862</name>
</gene>
<dbReference type="SUPFAM" id="SSF52833">
    <property type="entry name" value="Thioredoxin-like"/>
    <property type="match status" value="1"/>
</dbReference>
<protein>
    <submittedName>
        <fullName evidence="8">NADH dehydrogenase [ubiquinone] flavoprotein 2, mitochondrial</fullName>
    </submittedName>
</protein>
<dbReference type="InterPro" id="IPR002023">
    <property type="entry name" value="NuoE-like"/>
</dbReference>
<dbReference type="Pfam" id="PF13966">
    <property type="entry name" value="zf-RVT"/>
    <property type="match status" value="1"/>
</dbReference>
<dbReference type="EMBL" id="QGNW01001125">
    <property type="protein sequence ID" value="RVW54709.1"/>
    <property type="molecule type" value="Genomic_DNA"/>
</dbReference>
<dbReference type="GO" id="GO:0046872">
    <property type="term" value="F:metal ion binding"/>
    <property type="evidence" value="ECO:0007669"/>
    <property type="project" value="UniProtKB-KW"/>
</dbReference>
<evidence type="ECO:0000256" key="2">
    <source>
        <dbReference type="ARBA" id="ARBA00022714"/>
    </source>
</evidence>